<evidence type="ECO:0000256" key="2">
    <source>
        <dbReference type="ARBA" id="ARBA00022559"/>
    </source>
</evidence>
<feature type="domain" description="Thioredoxin" evidence="6">
    <location>
        <begin position="14"/>
        <end position="172"/>
    </location>
</feature>
<accession>A0ABQ1KJE6</accession>
<dbReference type="InterPro" id="IPR036249">
    <property type="entry name" value="Thioredoxin-like_sf"/>
</dbReference>
<feature type="signal peptide" evidence="5">
    <location>
        <begin position="1"/>
        <end position="18"/>
    </location>
</feature>
<dbReference type="RefSeq" id="WP_188481725.1">
    <property type="nucleotide sequence ID" value="NZ_BMFC01000003.1"/>
</dbReference>
<evidence type="ECO:0000259" key="6">
    <source>
        <dbReference type="PROSITE" id="PS51352"/>
    </source>
</evidence>
<feature type="chain" id="PRO_5046852465" description="Glutathione peroxidase" evidence="5">
    <location>
        <begin position="19"/>
        <end position="172"/>
    </location>
</feature>
<evidence type="ECO:0000256" key="3">
    <source>
        <dbReference type="ARBA" id="ARBA00023002"/>
    </source>
</evidence>
<dbReference type="Proteomes" id="UP000645462">
    <property type="component" value="Unassembled WGS sequence"/>
</dbReference>
<dbReference type="SUPFAM" id="SSF52833">
    <property type="entry name" value="Thioredoxin-like"/>
    <property type="match status" value="1"/>
</dbReference>
<dbReference type="InterPro" id="IPR029759">
    <property type="entry name" value="GPX_AS"/>
</dbReference>
<dbReference type="EMBL" id="BMFC01000003">
    <property type="protein sequence ID" value="GGC02157.1"/>
    <property type="molecule type" value="Genomic_DNA"/>
</dbReference>
<sequence>MRLVLSALFMCCATLAQAAMSSFTFPSIDGGEIDLAQWRGQPVLVVNTASRCGYTPQYDGLQTLYDTYRDRGLVVLAIPSDDFRQELSSNEDVKEFCEVNFGLDFPMTTITPIRGDAAHPFYKWLEAEAGFTPTWNFNKVLIAPDGSVAATFGSNARPMSKPVIEAITALLR</sequence>
<keyword evidence="2 4" id="KW-0575">Peroxidase</keyword>
<dbReference type="PIRSF" id="PIRSF000303">
    <property type="entry name" value="Glutathion_perox"/>
    <property type="match status" value="1"/>
</dbReference>
<dbReference type="InterPro" id="IPR013766">
    <property type="entry name" value="Thioredoxin_domain"/>
</dbReference>
<name>A0ABQ1KJE6_9RHOB</name>
<dbReference type="Pfam" id="PF00255">
    <property type="entry name" value="GSHPx"/>
    <property type="match status" value="1"/>
</dbReference>
<dbReference type="PROSITE" id="PS51355">
    <property type="entry name" value="GLUTATHIONE_PEROXID_3"/>
    <property type="match status" value="1"/>
</dbReference>
<dbReference type="Gene3D" id="3.40.30.10">
    <property type="entry name" value="Glutaredoxin"/>
    <property type="match status" value="1"/>
</dbReference>
<dbReference type="PROSITE" id="PS51352">
    <property type="entry name" value="THIOREDOXIN_2"/>
    <property type="match status" value="1"/>
</dbReference>
<reference evidence="8" key="1">
    <citation type="journal article" date="2019" name="Int. J. Syst. Evol. Microbiol.">
        <title>The Global Catalogue of Microorganisms (GCM) 10K type strain sequencing project: providing services to taxonomists for standard genome sequencing and annotation.</title>
        <authorList>
            <consortium name="The Broad Institute Genomics Platform"/>
            <consortium name="The Broad Institute Genome Sequencing Center for Infectious Disease"/>
            <person name="Wu L."/>
            <person name="Ma J."/>
        </authorList>
    </citation>
    <scope>NUCLEOTIDE SEQUENCE [LARGE SCALE GENOMIC DNA]</scope>
    <source>
        <strain evidence="8">CGMCC 1.12478</strain>
    </source>
</reference>
<protein>
    <recommendedName>
        <fullName evidence="4">Glutathione peroxidase</fullName>
    </recommendedName>
</protein>
<evidence type="ECO:0000256" key="5">
    <source>
        <dbReference type="SAM" id="SignalP"/>
    </source>
</evidence>
<dbReference type="PRINTS" id="PR01011">
    <property type="entry name" value="GLUTPROXDASE"/>
</dbReference>
<keyword evidence="8" id="KW-1185">Reference proteome</keyword>
<dbReference type="PANTHER" id="PTHR11592:SF78">
    <property type="entry name" value="GLUTATHIONE PEROXIDASE"/>
    <property type="match status" value="1"/>
</dbReference>
<evidence type="ECO:0000256" key="1">
    <source>
        <dbReference type="ARBA" id="ARBA00006926"/>
    </source>
</evidence>
<proteinExistence type="inferred from homology"/>
<evidence type="ECO:0000313" key="7">
    <source>
        <dbReference type="EMBL" id="GGC02157.1"/>
    </source>
</evidence>
<dbReference type="GO" id="GO:0004601">
    <property type="term" value="F:peroxidase activity"/>
    <property type="evidence" value="ECO:0007669"/>
    <property type="project" value="UniProtKB-KW"/>
</dbReference>
<dbReference type="PROSITE" id="PS00460">
    <property type="entry name" value="GLUTATHIONE_PEROXID_1"/>
    <property type="match status" value="1"/>
</dbReference>
<comment type="similarity">
    <text evidence="1 4">Belongs to the glutathione peroxidase family.</text>
</comment>
<dbReference type="InterPro" id="IPR000889">
    <property type="entry name" value="Glutathione_peroxidase"/>
</dbReference>
<gene>
    <name evidence="7" type="ORF">GCM10011363_18410</name>
</gene>
<comment type="caution">
    <text evidence="7">The sequence shown here is derived from an EMBL/GenBank/DDBJ whole genome shotgun (WGS) entry which is preliminary data.</text>
</comment>
<dbReference type="CDD" id="cd00340">
    <property type="entry name" value="GSH_Peroxidase"/>
    <property type="match status" value="1"/>
</dbReference>
<organism evidence="7 8">
    <name type="scientific">Marivita lacus</name>
    <dbReference type="NCBI Taxonomy" id="1323742"/>
    <lineage>
        <taxon>Bacteria</taxon>
        <taxon>Pseudomonadati</taxon>
        <taxon>Pseudomonadota</taxon>
        <taxon>Alphaproteobacteria</taxon>
        <taxon>Rhodobacterales</taxon>
        <taxon>Roseobacteraceae</taxon>
        <taxon>Marivita</taxon>
    </lineage>
</organism>
<evidence type="ECO:0000256" key="4">
    <source>
        <dbReference type="RuleBase" id="RU000499"/>
    </source>
</evidence>
<dbReference type="PANTHER" id="PTHR11592">
    <property type="entry name" value="GLUTATHIONE PEROXIDASE"/>
    <property type="match status" value="1"/>
</dbReference>
<keyword evidence="5" id="KW-0732">Signal</keyword>
<evidence type="ECO:0000313" key="8">
    <source>
        <dbReference type="Proteomes" id="UP000645462"/>
    </source>
</evidence>
<keyword evidence="3 4" id="KW-0560">Oxidoreductase</keyword>